<sequence length="182" mass="18982">MVKDVRRLSTMSDNCSTRPPNGFHSMPAASNSHFMCPAPRPISSRPSVRTSVVAISRASRAAFQNGELSTRVPTRSPVAPATATRRGNGCRGAEMVGGEHGVVAGALAEPASVEKGVAGVEAENVEREAEIAHGLHDAPEVAPTAPNAQGEHGNFSVRSVMLATPVPVFPCGRVESPRKLNA</sequence>
<evidence type="ECO:0000313" key="3">
    <source>
        <dbReference type="Proteomes" id="UP000287519"/>
    </source>
</evidence>
<feature type="compositionally biased region" description="Polar residues" evidence="1">
    <location>
        <begin position="9"/>
        <end position="19"/>
    </location>
</feature>
<feature type="region of interest" description="Disordered" evidence="1">
    <location>
        <begin position="1"/>
        <end position="21"/>
    </location>
</feature>
<evidence type="ECO:0000256" key="1">
    <source>
        <dbReference type="SAM" id="MobiDB-lite"/>
    </source>
</evidence>
<feature type="region of interest" description="Disordered" evidence="1">
    <location>
        <begin position="67"/>
        <end position="87"/>
    </location>
</feature>
<protein>
    <submittedName>
        <fullName evidence="2">Uncharacterized protein</fullName>
    </submittedName>
</protein>
<dbReference type="AlphaFoldDB" id="A0A402CDU9"/>
<gene>
    <name evidence="2" type="ORF">Rhow_005443</name>
</gene>
<name>A0A402CDU9_RHOWR</name>
<dbReference type="EMBL" id="BHYM01000046">
    <property type="protein sequence ID" value="GCE41784.1"/>
    <property type="molecule type" value="Genomic_DNA"/>
</dbReference>
<dbReference type="Proteomes" id="UP000287519">
    <property type="component" value="Unassembled WGS sequence"/>
</dbReference>
<keyword evidence="3" id="KW-1185">Reference proteome</keyword>
<reference evidence="2 3" key="1">
    <citation type="submission" date="2018-11" db="EMBL/GenBank/DDBJ databases">
        <title>Microbial catabolism of amino acid.</title>
        <authorList>
            <person name="Hibi M."/>
            <person name="Ogawa J."/>
        </authorList>
    </citation>
    <scope>NUCLEOTIDE SEQUENCE [LARGE SCALE GENOMIC DNA]</scope>
    <source>
        <strain evidence="2 3">C31-06</strain>
    </source>
</reference>
<comment type="caution">
    <text evidence="2">The sequence shown here is derived from an EMBL/GenBank/DDBJ whole genome shotgun (WGS) entry which is preliminary data.</text>
</comment>
<accession>A0A402CDU9</accession>
<organism evidence="2 3">
    <name type="scientific">Rhodococcus wratislaviensis</name>
    <name type="common">Tsukamurella wratislaviensis</name>
    <dbReference type="NCBI Taxonomy" id="44752"/>
    <lineage>
        <taxon>Bacteria</taxon>
        <taxon>Bacillati</taxon>
        <taxon>Actinomycetota</taxon>
        <taxon>Actinomycetes</taxon>
        <taxon>Mycobacteriales</taxon>
        <taxon>Nocardiaceae</taxon>
        <taxon>Rhodococcus</taxon>
    </lineage>
</organism>
<proteinExistence type="predicted"/>
<evidence type="ECO:0000313" key="2">
    <source>
        <dbReference type="EMBL" id="GCE41784.1"/>
    </source>
</evidence>